<keyword evidence="2" id="KW-1185">Reference proteome</keyword>
<dbReference type="Proteomes" id="UP001374803">
    <property type="component" value="Chromosome"/>
</dbReference>
<dbReference type="EMBL" id="CP089983">
    <property type="protein sequence ID" value="WXB01646.1"/>
    <property type="molecule type" value="Genomic_DNA"/>
</dbReference>
<dbReference type="Pfam" id="PF10946">
    <property type="entry name" value="DUF2625"/>
    <property type="match status" value="1"/>
</dbReference>
<protein>
    <submittedName>
        <fullName evidence="1">DUF2625 domain-containing protein</fullName>
    </submittedName>
</protein>
<dbReference type="InterPro" id="IPR021239">
    <property type="entry name" value="DUF2625"/>
</dbReference>
<evidence type="ECO:0000313" key="1">
    <source>
        <dbReference type="EMBL" id="WXB01646.1"/>
    </source>
</evidence>
<accession>A0ABZ2KXA5</accession>
<organism evidence="1 2">
    <name type="scientific">Pendulispora rubella</name>
    <dbReference type="NCBI Taxonomy" id="2741070"/>
    <lineage>
        <taxon>Bacteria</taxon>
        <taxon>Pseudomonadati</taxon>
        <taxon>Myxococcota</taxon>
        <taxon>Myxococcia</taxon>
        <taxon>Myxococcales</taxon>
        <taxon>Sorangiineae</taxon>
        <taxon>Pendulisporaceae</taxon>
        <taxon>Pendulispora</taxon>
    </lineage>
</organism>
<dbReference type="RefSeq" id="WP_394831262.1">
    <property type="nucleotide sequence ID" value="NZ_CP089929.1"/>
</dbReference>
<name>A0ABZ2KXA5_9BACT</name>
<sequence length="220" mass="24218">MAARTLHELVDETEPGMDLVRSWTASARNSIECLPCDPAEGERTLLALQITTRSPMGAIAYETGGLLIDGGWLRILGAGCPQLPRSIADWNGMTAQATPHRLDGAYLVGDDVVGGFFAVNGGGFKGKRGNVFYLAPDTLRWEDMDLAYSDWVYWAFTGDLSKFYENARWPGWEQEIATVDGLSGILIFPFLSAEGPPIAHRTRNTVPIEELWDFHARAGR</sequence>
<gene>
    <name evidence="1" type="ORF">LVJ94_32605</name>
</gene>
<proteinExistence type="predicted"/>
<reference evidence="1" key="1">
    <citation type="submission" date="2021-12" db="EMBL/GenBank/DDBJ databases">
        <title>Discovery of the Pendulisporaceae a myxobacterial family with distinct sporulation behavior and unique specialized metabolism.</title>
        <authorList>
            <person name="Garcia R."/>
            <person name="Popoff A."/>
            <person name="Bader C.D."/>
            <person name="Loehr J."/>
            <person name="Walesch S."/>
            <person name="Walt C."/>
            <person name="Boldt J."/>
            <person name="Bunk B."/>
            <person name="Haeckl F.J.F.P.J."/>
            <person name="Gunesch A.P."/>
            <person name="Birkelbach J."/>
            <person name="Nuebel U."/>
            <person name="Pietschmann T."/>
            <person name="Bach T."/>
            <person name="Mueller R."/>
        </authorList>
    </citation>
    <scope>NUCLEOTIDE SEQUENCE</scope>
    <source>
        <strain evidence="1">MSr11367</strain>
    </source>
</reference>
<evidence type="ECO:0000313" key="2">
    <source>
        <dbReference type="Proteomes" id="UP001374803"/>
    </source>
</evidence>